<dbReference type="Proteomes" id="UP001598673">
    <property type="component" value="Unassembled WGS sequence"/>
</dbReference>
<dbReference type="Gene3D" id="1.10.260.40">
    <property type="entry name" value="lambda repressor-like DNA-binding domains"/>
    <property type="match status" value="1"/>
</dbReference>
<dbReference type="PANTHER" id="PTHR47691">
    <property type="entry name" value="REGULATOR-RELATED"/>
    <property type="match status" value="1"/>
</dbReference>
<proteinExistence type="predicted"/>
<protein>
    <submittedName>
        <fullName evidence="3">Helix-turn-helix domain-containing protein</fullName>
    </submittedName>
</protein>
<keyword evidence="4" id="KW-1185">Reference proteome</keyword>
<evidence type="ECO:0000313" key="3">
    <source>
        <dbReference type="EMBL" id="MFD6792523.1"/>
    </source>
</evidence>
<comment type="caution">
    <text evidence="3">The sequence shown here is derived from an EMBL/GenBank/DDBJ whole genome shotgun (WGS) entry which is preliminary data.</text>
</comment>
<evidence type="ECO:0000259" key="2">
    <source>
        <dbReference type="PROSITE" id="PS50943"/>
    </source>
</evidence>
<dbReference type="InterPro" id="IPR010982">
    <property type="entry name" value="Lambda_DNA-bd_dom_sf"/>
</dbReference>
<evidence type="ECO:0000256" key="1">
    <source>
        <dbReference type="SAM" id="MobiDB-lite"/>
    </source>
</evidence>
<sequence>MSTRALNAFAAAVHRLRRWHGMSLADLAEKTTYSASYLSKILHGERRLAPALVSEIDDILDAGGELIQLAREQDSGDRPRSRPMQLPAAPADFVGRASILHELDAALVSDARPGAPVTAVIEGGFWTGKTALALHWVARIEQRFPGGCLFADLRGLAPGSALTPDEVLDGFLHALDAGPDAMRGTLAERAAHYRSLLAQRPAVVVLDNIASYEQVADLLPGAGSVVVLTSRERQSSLLLRTGGVHITLPPLTAHEALTLLRMRAGHARIDVERDAAIRIASRCGHLPMAILIAAERIQQHPREALQTLAERLDSDTRRLDVFTSSDPAVNVHAVIDLSYLALTPQTRRVFRLAGIIPASLISADAVAVQCGLPATTALDSLDELRRAHLVDDAPDHSDQVQMNDLLRSYAAGRAIVDDPLSGIEHAHDRLLQWYAATAWRAAHALAPGWADPVLECPSPVSPPFTAGDYEAALAWCDKEAHTIIDIARHSRSHNAKDAAWILPTLLQPYFQLTDTWTTWLTAATEGLAAARDLETDLGIGRCTQSLGWALHHAGHTDHALDHLRQAADLQTSSGDRAGLAWSEFATATAYSSAGHHVEARTAYEHAAQLFDQTEFPLGAAIARALLAATHEALGNDDRAHAYANDALACVLTIAPRHPAAALAHHQLGIVLSAQQQPRAALTHFDAALTIHRHSHQPRCHAETLEARGNALLALGLVDAARASYRDAIELWQSLHDRRGYELHARMATLSPPDGDARATVASSPDGTDIRPTAGP</sequence>
<dbReference type="SUPFAM" id="SSF47413">
    <property type="entry name" value="lambda repressor-like DNA-binding domains"/>
    <property type="match status" value="1"/>
</dbReference>
<dbReference type="CDD" id="cd00093">
    <property type="entry name" value="HTH_XRE"/>
    <property type="match status" value="1"/>
</dbReference>
<dbReference type="Pfam" id="PF13560">
    <property type="entry name" value="HTH_31"/>
    <property type="match status" value="1"/>
</dbReference>
<feature type="region of interest" description="Disordered" evidence="1">
    <location>
        <begin position="748"/>
        <end position="775"/>
    </location>
</feature>
<dbReference type="InterPro" id="IPR027417">
    <property type="entry name" value="P-loop_NTPase"/>
</dbReference>
<accession>A0ABW6FZZ9</accession>
<feature type="domain" description="HTH cro/C1-type" evidence="2">
    <location>
        <begin position="13"/>
        <end position="66"/>
    </location>
</feature>
<reference evidence="3 4" key="1">
    <citation type="submission" date="2024-09" db="EMBL/GenBank/DDBJ databases">
        <title>The Natural Products Discovery Center: Release of the First 8490 Sequenced Strains for Exploring Actinobacteria Biosynthetic Diversity.</title>
        <authorList>
            <person name="Kalkreuter E."/>
            <person name="Kautsar S.A."/>
            <person name="Yang D."/>
            <person name="Bader C.D."/>
            <person name="Teijaro C.N."/>
            <person name="Fluegel L."/>
            <person name="Davis C.M."/>
            <person name="Simpson J.R."/>
            <person name="Lauterbach L."/>
            <person name="Steele A.D."/>
            <person name="Gui C."/>
            <person name="Meng S."/>
            <person name="Li G."/>
            <person name="Viehrig K."/>
            <person name="Ye F."/>
            <person name="Su P."/>
            <person name="Kiefer A.F."/>
            <person name="Nichols A."/>
            <person name="Cepeda A.J."/>
            <person name="Yan W."/>
            <person name="Fan B."/>
            <person name="Jiang Y."/>
            <person name="Adhikari A."/>
            <person name="Zheng C.-J."/>
            <person name="Schuster L."/>
            <person name="Cowan T.M."/>
            <person name="Smanski M.J."/>
            <person name="Chevrette M.G."/>
            <person name="De Carvalho L.P.S."/>
            <person name="Shen B."/>
        </authorList>
    </citation>
    <scope>NUCLEOTIDE SEQUENCE [LARGE SCALE GENOMIC DNA]</scope>
    <source>
        <strain evidence="3 4">NPDC060353</strain>
    </source>
</reference>
<dbReference type="SUPFAM" id="SSF52540">
    <property type="entry name" value="P-loop containing nucleoside triphosphate hydrolases"/>
    <property type="match status" value="1"/>
</dbReference>
<dbReference type="PROSITE" id="PS50943">
    <property type="entry name" value="HTH_CROC1"/>
    <property type="match status" value="1"/>
</dbReference>
<gene>
    <name evidence="3" type="ORF">ACFWGY_04245</name>
</gene>
<dbReference type="SMART" id="SM00028">
    <property type="entry name" value="TPR"/>
    <property type="match status" value="4"/>
</dbReference>
<dbReference type="InterPro" id="IPR001387">
    <property type="entry name" value="Cro/C1-type_HTH"/>
</dbReference>
<dbReference type="Pfam" id="PF13424">
    <property type="entry name" value="TPR_12"/>
    <property type="match status" value="1"/>
</dbReference>
<dbReference type="EMBL" id="JBHXCV010000002">
    <property type="protein sequence ID" value="MFD6792523.1"/>
    <property type="molecule type" value="Genomic_DNA"/>
</dbReference>
<dbReference type="RefSeq" id="WP_258936917.1">
    <property type="nucleotide sequence ID" value="NZ_JANBBF010000010.1"/>
</dbReference>
<name>A0ABW6FZZ9_9PSEU</name>
<dbReference type="Gene3D" id="1.25.40.10">
    <property type="entry name" value="Tetratricopeptide repeat domain"/>
    <property type="match status" value="1"/>
</dbReference>
<organism evidence="3 4">
    <name type="scientific">Prauserella salsuginis</name>
    <dbReference type="NCBI Taxonomy" id="387889"/>
    <lineage>
        <taxon>Bacteria</taxon>
        <taxon>Bacillati</taxon>
        <taxon>Actinomycetota</taxon>
        <taxon>Actinomycetes</taxon>
        <taxon>Pseudonocardiales</taxon>
        <taxon>Pseudonocardiaceae</taxon>
        <taxon>Prauserella</taxon>
        <taxon>Prauserella salsuginis group</taxon>
    </lineage>
</organism>
<dbReference type="InterPro" id="IPR011990">
    <property type="entry name" value="TPR-like_helical_dom_sf"/>
</dbReference>
<dbReference type="SMART" id="SM00530">
    <property type="entry name" value="HTH_XRE"/>
    <property type="match status" value="1"/>
</dbReference>
<dbReference type="SUPFAM" id="SSF48452">
    <property type="entry name" value="TPR-like"/>
    <property type="match status" value="1"/>
</dbReference>
<dbReference type="PANTHER" id="PTHR47691:SF3">
    <property type="entry name" value="HTH-TYPE TRANSCRIPTIONAL REGULATOR RV0890C-RELATED"/>
    <property type="match status" value="1"/>
</dbReference>
<dbReference type="Gene3D" id="3.40.50.300">
    <property type="entry name" value="P-loop containing nucleotide triphosphate hydrolases"/>
    <property type="match status" value="1"/>
</dbReference>
<evidence type="ECO:0000313" key="4">
    <source>
        <dbReference type="Proteomes" id="UP001598673"/>
    </source>
</evidence>
<dbReference type="InterPro" id="IPR019734">
    <property type="entry name" value="TPR_rpt"/>
</dbReference>